<name>A0A318MBX2_9BIFI</name>
<feature type="region of interest" description="Disordered" evidence="1">
    <location>
        <begin position="59"/>
        <end position="87"/>
    </location>
</feature>
<dbReference type="OrthoDB" id="9806359at2"/>
<evidence type="ECO:0000313" key="2">
    <source>
        <dbReference type="EMBL" id="PXY85689.1"/>
    </source>
</evidence>
<protein>
    <submittedName>
        <fullName evidence="2">Uncharacterized protein</fullName>
    </submittedName>
</protein>
<evidence type="ECO:0000313" key="3">
    <source>
        <dbReference type="Proteomes" id="UP000247744"/>
    </source>
</evidence>
<dbReference type="AlphaFoldDB" id="A0A318MBX2"/>
<dbReference type="EMBL" id="QGLL01000001">
    <property type="protein sequence ID" value="PXY85689.1"/>
    <property type="molecule type" value="Genomic_DNA"/>
</dbReference>
<evidence type="ECO:0000256" key="1">
    <source>
        <dbReference type="SAM" id="MobiDB-lite"/>
    </source>
</evidence>
<proteinExistence type="predicted"/>
<reference evidence="2 3" key="1">
    <citation type="submission" date="2018-05" db="EMBL/GenBank/DDBJ databases">
        <title>Reference genomes for bee gut microbiota database.</title>
        <authorList>
            <person name="Ellegaard K.M."/>
        </authorList>
    </citation>
    <scope>NUCLEOTIDE SEQUENCE [LARGE SCALE GENOMIC DNA]</scope>
    <source>
        <strain evidence="2 3">ESL0200</strain>
    </source>
</reference>
<organism evidence="2 3">
    <name type="scientific">Bifidobacterium asteroides</name>
    <dbReference type="NCBI Taxonomy" id="1684"/>
    <lineage>
        <taxon>Bacteria</taxon>
        <taxon>Bacillati</taxon>
        <taxon>Actinomycetota</taxon>
        <taxon>Actinomycetes</taxon>
        <taxon>Bifidobacteriales</taxon>
        <taxon>Bifidobacteriaceae</taxon>
        <taxon>Bifidobacterium</taxon>
    </lineage>
</organism>
<feature type="compositionally biased region" description="Polar residues" evidence="1">
    <location>
        <begin position="74"/>
        <end position="87"/>
    </location>
</feature>
<sequence length="185" mass="20234">MFAPYIVNFLARIGPNLAITASKAVVFKSVHQQHREECGGGIQEKFSFLTITCYAVTDSGSSRNPPPSKGAIAMTTTPNRSGVSPSAINPRYLLDNEDYRERAGRIIDQVISWAGNNQWRISKHFNSYQQAGQRKPYRATPGQGIKLAMMITQYAPTLCNARAVSMAAAVKKPCGQGRADQAQGR</sequence>
<comment type="caution">
    <text evidence="2">The sequence shown here is derived from an EMBL/GenBank/DDBJ whole genome shotgun (WGS) entry which is preliminary data.</text>
</comment>
<dbReference type="Proteomes" id="UP000247744">
    <property type="component" value="Unassembled WGS sequence"/>
</dbReference>
<accession>A0A318MBX2</accession>
<gene>
    <name evidence="2" type="ORF">DKK75_00465</name>
</gene>